<dbReference type="Pfam" id="PF04116">
    <property type="entry name" value="FA_hydroxylase"/>
    <property type="match status" value="1"/>
</dbReference>
<dbReference type="GO" id="GO:0005506">
    <property type="term" value="F:iron ion binding"/>
    <property type="evidence" value="ECO:0007669"/>
    <property type="project" value="InterPro"/>
</dbReference>
<evidence type="ECO:0000259" key="6">
    <source>
        <dbReference type="Pfam" id="PF04116"/>
    </source>
</evidence>
<proteinExistence type="predicted"/>
<dbReference type="EMBL" id="JAFMYV010000002">
    <property type="protein sequence ID" value="MBO0936106.1"/>
    <property type="molecule type" value="Genomic_DNA"/>
</dbReference>
<feature type="transmembrane region" description="Helical" evidence="5">
    <location>
        <begin position="49"/>
        <end position="68"/>
    </location>
</feature>
<comment type="caution">
    <text evidence="7">The sequence shown here is derived from an EMBL/GenBank/DDBJ whole genome shotgun (WGS) entry which is preliminary data.</text>
</comment>
<feature type="transmembrane region" description="Helical" evidence="5">
    <location>
        <begin position="6"/>
        <end position="25"/>
    </location>
</feature>
<dbReference type="GO" id="GO:0016020">
    <property type="term" value="C:membrane"/>
    <property type="evidence" value="ECO:0007669"/>
    <property type="project" value="UniProtKB-SubCell"/>
</dbReference>
<protein>
    <submittedName>
        <fullName evidence="7">Sterol desaturase family protein</fullName>
    </submittedName>
</protein>
<dbReference type="GO" id="GO:0016491">
    <property type="term" value="F:oxidoreductase activity"/>
    <property type="evidence" value="ECO:0007669"/>
    <property type="project" value="InterPro"/>
</dbReference>
<name>A0A939GD14_9BACT</name>
<organism evidence="7 8">
    <name type="scientific">Fibrella rubiginis</name>
    <dbReference type="NCBI Taxonomy" id="2817060"/>
    <lineage>
        <taxon>Bacteria</taxon>
        <taxon>Pseudomonadati</taxon>
        <taxon>Bacteroidota</taxon>
        <taxon>Cytophagia</taxon>
        <taxon>Cytophagales</taxon>
        <taxon>Spirosomataceae</taxon>
        <taxon>Fibrella</taxon>
    </lineage>
</organism>
<evidence type="ECO:0000313" key="7">
    <source>
        <dbReference type="EMBL" id="MBO0936106.1"/>
    </source>
</evidence>
<comment type="subcellular location">
    <subcellularLocation>
        <location evidence="1">Membrane</location>
    </subcellularLocation>
</comment>
<accession>A0A939GD14</accession>
<dbReference type="AlphaFoldDB" id="A0A939GD14"/>
<evidence type="ECO:0000256" key="3">
    <source>
        <dbReference type="ARBA" id="ARBA00022989"/>
    </source>
</evidence>
<keyword evidence="3 5" id="KW-1133">Transmembrane helix</keyword>
<dbReference type="Proteomes" id="UP000664034">
    <property type="component" value="Unassembled WGS sequence"/>
</dbReference>
<evidence type="ECO:0000256" key="2">
    <source>
        <dbReference type="ARBA" id="ARBA00022692"/>
    </source>
</evidence>
<dbReference type="GO" id="GO:0008610">
    <property type="term" value="P:lipid biosynthetic process"/>
    <property type="evidence" value="ECO:0007669"/>
    <property type="project" value="InterPro"/>
</dbReference>
<dbReference type="InterPro" id="IPR006694">
    <property type="entry name" value="Fatty_acid_hydroxylase"/>
</dbReference>
<reference evidence="7" key="1">
    <citation type="submission" date="2021-03" db="EMBL/GenBank/DDBJ databases">
        <title>Fibrella sp. HMF5335 genome sequencing and assembly.</title>
        <authorList>
            <person name="Kang H."/>
            <person name="Kim H."/>
            <person name="Bae S."/>
            <person name="Joh K."/>
        </authorList>
    </citation>
    <scope>NUCLEOTIDE SEQUENCE</scope>
    <source>
        <strain evidence="7">HMF5335</strain>
    </source>
</reference>
<keyword evidence="4 5" id="KW-0472">Membrane</keyword>
<evidence type="ECO:0000256" key="4">
    <source>
        <dbReference type="ARBA" id="ARBA00023136"/>
    </source>
</evidence>
<keyword evidence="8" id="KW-1185">Reference proteome</keyword>
<keyword evidence="2 5" id="KW-0812">Transmembrane</keyword>
<dbReference type="InterPro" id="IPR050307">
    <property type="entry name" value="Sterol_Desaturase_Related"/>
</dbReference>
<sequence length="261" mass="30834">MAVWMIHLLRYLVVAGIFYVIYYYWRRSRLASQKIQPRFPKNDDLRREIGYSVATTAIFALVSVALFVTGIRDHNLMYAHWSDYGTAYGLFSFGALVVLHDTYFYWTHRAMHHPRLFKTMHLVHHKSTNPSPWAAYAFHPLEAVVEALIVPIASFILPLHGYTIMAFLVFMMVYNVYGHLGWELFPAHWNRHRLGRWLNTSVNHNQHHQFFRGNYGLYFRFWDEWMDTTRPDYDATFERVTTQSVPQKLDADSASTLQPTH</sequence>
<gene>
    <name evidence="7" type="ORF">J2I47_06065</name>
</gene>
<evidence type="ECO:0000256" key="5">
    <source>
        <dbReference type="SAM" id="Phobius"/>
    </source>
</evidence>
<evidence type="ECO:0000256" key="1">
    <source>
        <dbReference type="ARBA" id="ARBA00004370"/>
    </source>
</evidence>
<feature type="domain" description="Fatty acid hydroxylase" evidence="6">
    <location>
        <begin position="95"/>
        <end position="228"/>
    </location>
</feature>
<feature type="transmembrane region" description="Helical" evidence="5">
    <location>
        <begin position="88"/>
        <end position="106"/>
    </location>
</feature>
<dbReference type="PANTHER" id="PTHR11863">
    <property type="entry name" value="STEROL DESATURASE"/>
    <property type="match status" value="1"/>
</dbReference>
<evidence type="ECO:0000313" key="8">
    <source>
        <dbReference type="Proteomes" id="UP000664034"/>
    </source>
</evidence>